<evidence type="ECO:0000313" key="2">
    <source>
        <dbReference type="Proteomes" id="UP001517247"/>
    </source>
</evidence>
<dbReference type="Proteomes" id="UP001517247">
    <property type="component" value="Unassembled WGS sequence"/>
</dbReference>
<sequence>METDTEYIHLDFEEFQRITSPHEIHKLATECYFYIQEWIVESKFCSEATALMLFWDNSPFELIRIGWKTRKGTNDNFDLIKTIVTNFEKGFYLKTDISYNPAEKIAKAEKIPPIALQPSYGEESFTYLEEKEVHSWFGEYLHSQIIRCDSTIELYNIAVFLKHREFEVYKLIINHQFCDKAIALLIYWRLEKYTTLSLYAEDWLEIKPIMEQIIQKLENKEYEDVLAFDPNKEIKPIKWEIPTYLFNKIN</sequence>
<keyword evidence="2" id="KW-1185">Reference proteome</keyword>
<evidence type="ECO:0000313" key="1">
    <source>
        <dbReference type="EMBL" id="MFN0254134.1"/>
    </source>
</evidence>
<proteinExistence type="predicted"/>
<comment type="caution">
    <text evidence="1">The sequence shown here is derived from an EMBL/GenBank/DDBJ whole genome shotgun (WGS) entry which is preliminary data.</text>
</comment>
<protein>
    <recommendedName>
        <fullName evidence="3">DUF4274 domain-containing protein</fullName>
    </recommendedName>
</protein>
<organism evidence="1 2">
    <name type="scientific">Pedobacter ureilyticus</name>
    <dbReference type="NCBI Taxonomy" id="1393051"/>
    <lineage>
        <taxon>Bacteria</taxon>
        <taxon>Pseudomonadati</taxon>
        <taxon>Bacteroidota</taxon>
        <taxon>Sphingobacteriia</taxon>
        <taxon>Sphingobacteriales</taxon>
        <taxon>Sphingobacteriaceae</taxon>
        <taxon>Pedobacter</taxon>
    </lineage>
</organism>
<reference evidence="1 2" key="1">
    <citation type="submission" date="2024-12" db="EMBL/GenBank/DDBJ databases">
        <authorList>
            <person name="Hu S."/>
        </authorList>
    </citation>
    <scope>NUCLEOTIDE SEQUENCE [LARGE SCALE GENOMIC DNA]</scope>
    <source>
        <strain evidence="1 2">THG-T11</strain>
    </source>
</reference>
<evidence type="ECO:0008006" key="3">
    <source>
        <dbReference type="Google" id="ProtNLM"/>
    </source>
</evidence>
<accession>A0ABW9J230</accession>
<dbReference type="EMBL" id="SSHJ02000001">
    <property type="protein sequence ID" value="MFN0254134.1"/>
    <property type="molecule type" value="Genomic_DNA"/>
</dbReference>
<dbReference type="RefSeq" id="WP_138721313.1">
    <property type="nucleotide sequence ID" value="NZ_SSHJ02000001.1"/>
</dbReference>
<name>A0ABW9J230_9SPHI</name>
<gene>
    <name evidence="1" type="ORF">E6A44_001015</name>
</gene>